<dbReference type="RefSeq" id="WP_380060051.1">
    <property type="nucleotide sequence ID" value="NZ_JBHSEI010000001.1"/>
</dbReference>
<gene>
    <name evidence="1" type="ORF">ACFO0D_01550</name>
</gene>
<keyword evidence="2" id="KW-1185">Reference proteome</keyword>
<sequence length="78" mass="8793">MTELGAGRTFPLRSFDLIDWAVVDSFQRVEVRGPHSLTNQILHVQSHLTYDQAHALAQAAWDGRLPQEGTFTVEESWG</sequence>
<protein>
    <submittedName>
        <fullName evidence="1">Uncharacterized protein</fullName>
    </submittedName>
</protein>
<dbReference type="EMBL" id="JBHSEI010000001">
    <property type="protein sequence ID" value="MFC4637014.1"/>
    <property type="molecule type" value="Genomic_DNA"/>
</dbReference>
<evidence type="ECO:0000313" key="1">
    <source>
        <dbReference type="EMBL" id="MFC4637014.1"/>
    </source>
</evidence>
<name>A0ABV9I497_9DEIO</name>
<organism evidence="1 2">
    <name type="scientific">Deinococcus hohokamensis</name>
    <dbReference type="NCBI Taxonomy" id="309883"/>
    <lineage>
        <taxon>Bacteria</taxon>
        <taxon>Thermotogati</taxon>
        <taxon>Deinococcota</taxon>
        <taxon>Deinococci</taxon>
        <taxon>Deinococcales</taxon>
        <taxon>Deinococcaceae</taxon>
        <taxon>Deinococcus</taxon>
    </lineage>
</organism>
<accession>A0ABV9I497</accession>
<dbReference type="Proteomes" id="UP001595952">
    <property type="component" value="Unassembled WGS sequence"/>
</dbReference>
<reference evidence="2" key="1">
    <citation type="journal article" date="2019" name="Int. J. Syst. Evol. Microbiol.">
        <title>The Global Catalogue of Microorganisms (GCM) 10K type strain sequencing project: providing services to taxonomists for standard genome sequencing and annotation.</title>
        <authorList>
            <consortium name="The Broad Institute Genomics Platform"/>
            <consortium name="The Broad Institute Genome Sequencing Center for Infectious Disease"/>
            <person name="Wu L."/>
            <person name="Ma J."/>
        </authorList>
    </citation>
    <scope>NUCLEOTIDE SEQUENCE [LARGE SCALE GENOMIC DNA]</scope>
    <source>
        <strain evidence="2">CCUG 55995</strain>
    </source>
</reference>
<evidence type="ECO:0000313" key="2">
    <source>
        <dbReference type="Proteomes" id="UP001595952"/>
    </source>
</evidence>
<comment type="caution">
    <text evidence="1">The sequence shown here is derived from an EMBL/GenBank/DDBJ whole genome shotgun (WGS) entry which is preliminary data.</text>
</comment>
<proteinExistence type="predicted"/>